<dbReference type="SUPFAM" id="SSF51735">
    <property type="entry name" value="NAD(P)-binding Rossmann-fold domains"/>
    <property type="match status" value="1"/>
</dbReference>
<dbReference type="GO" id="GO:0016651">
    <property type="term" value="F:oxidoreductase activity, acting on NAD(P)H"/>
    <property type="evidence" value="ECO:0007669"/>
    <property type="project" value="InterPro"/>
</dbReference>
<accession>A0A2B7X7D1</accession>
<dbReference type="InterPro" id="IPR013149">
    <property type="entry name" value="ADH-like_C"/>
</dbReference>
<comment type="caution">
    <text evidence="4">The sequence shown here is derived from an EMBL/GenBank/DDBJ whole genome shotgun (WGS) entry which is preliminary data.</text>
</comment>
<sequence length="351" mass="37440">MSTNYAAFLDGHKKKPFSVREAEDRYPDENEIVIKNVAVAMNQLDWKIQDDPWLMFKYPLILGVDVAGEVVEVGSEVTRFRIGDRVLGHALSFATNDERHAGFQNYTVLFSNMASPIPPSLPFESAAVLPLGVSTASAALFHKGGLGLPKPSLNPTKMSATVLIWGGTSSVGSNAIQLAVAAGCDVIVTASPRNFAAAKRLGAVHAVDYNDASVIEKLKEAFRGRKLAGALDAIGTEKTFKQTADAVSQIDGVKTIASTIDEFMINEFKDALPPGVIGKAILAVKIRGLEGEDMEKNVGKMVYEDFLPDALKAGRYSIAPDPLIAGNGLGAIQDALETSKRAPGKKVVVSI</sequence>
<name>A0A2B7X7D1_9EURO</name>
<dbReference type="SUPFAM" id="SSF50129">
    <property type="entry name" value="GroES-like"/>
    <property type="match status" value="1"/>
</dbReference>
<keyword evidence="5" id="KW-1185">Reference proteome</keyword>
<dbReference type="Gene3D" id="3.90.180.10">
    <property type="entry name" value="Medium-chain alcohol dehydrogenases, catalytic domain"/>
    <property type="match status" value="1"/>
</dbReference>
<evidence type="ECO:0000256" key="1">
    <source>
        <dbReference type="ARBA" id="ARBA00008072"/>
    </source>
</evidence>
<protein>
    <recommendedName>
        <fullName evidence="3">Enoyl reductase (ER) domain-containing protein</fullName>
    </recommendedName>
</protein>
<comment type="similarity">
    <text evidence="1">Belongs to the zinc-containing alcohol dehydrogenase family.</text>
</comment>
<feature type="domain" description="Enoyl reductase (ER)" evidence="3">
    <location>
        <begin position="18"/>
        <end position="348"/>
    </location>
</feature>
<dbReference type="Proteomes" id="UP000224080">
    <property type="component" value="Unassembled WGS sequence"/>
</dbReference>
<dbReference type="InterPro" id="IPR047122">
    <property type="entry name" value="Trans-enoyl_RdTase-like"/>
</dbReference>
<proteinExistence type="inferred from homology"/>
<evidence type="ECO:0000313" key="4">
    <source>
        <dbReference type="EMBL" id="PGH04683.1"/>
    </source>
</evidence>
<evidence type="ECO:0000256" key="2">
    <source>
        <dbReference type="ARBA" id="ARBA00023002"/>
    </source>
</evidence>
<dbReference type="Pfam" id="PF08240">
    <property type="entry name" value="ADH_N"/>
    <property type="match status" value="1"/>
</dbReference>
<dbReference type="EMBL" id="PDNC01000036">
    <property type="protein sequence ID" value="PGH04683.1"/>
    <property type="molecule type" value="Genomic_DNA"/>
</dbReference>
<dbReference type="STRING" id="2060905.A0A2B7X7D1"/>
<organism evidence="4 5">
    <name type="scientific">Blastomyces parvus</name>
    <dbReference type="NCBI Taxonomy" id="2060905"/>
    <lineage>
        <taxon>Eukaryota</taxon>
        <taxon>Fungi</taxon>
        <taxon>Dikarya</taxon>
        <taxon>Ascomycota</taxon>
        <taxon>Pezizomycotina</taxon>
        <taxon>Eurotiomycetes</taxon>
        <taxon>Eurotiomycetidae</taxon>
        <taxon>Onygenales</taxon>
        <taxon>Ajellomycetaceae</taxon>
        <taxon>Blastomyces</taxon>
    </lineage>
</organism>
<gene>
    <name evidence="4" type="ORF">GX51_03350</name>
</gene>
<evidence type="ECO:0000313" key="5">
    <source>
        <dbReference type="Proteomes" id="UP000224080"/>
    </source>
</evidence>
<dbReference type="PANTHER" id="PTHR45348">
    <property type="entry name" value="HYPOTHETICAL OXIDOREDUCTASE (EUROFUNG)"/>
    <property type="match status" value="1"/>
</dbReference>
<dbReference type="Pfam" id="PF00107">
    <property type="entry name" value="ADH_zinc_N"/>
    <property type="match status" value="1"/>
</dbReference>
<dbReference type="OrthoDB" id="48317at2759"/>
<dbReference type="InterPro" id="IPR036291">
    <property type="entry name" value="NAD(P)-bd_dom_sf"/>
</dbReference>
<dbReference type="AlphaFoldDB" id="A0A2B7X7D1"/>
<evidence type="ECO:0000259" key="3">
    <source>
        <dbReference type="SMART" id="SM00829"/>
    </source>
</evidence>
<dbReference type="InterPro" id="IPR020843">
    <property type="entry name" value="ER"/>
</dbReference>
<keyword evidence="2" id="KW-0560">Oxidoreductase</keyword>
<dbReference type="CDD" id="cd08249">
    <property type="entry name" value="enoyl_reductase_like"/>
    <property type="match status" value="1"/>
</dbReference>
<dbReference type="Gene3D" id="3.40.50.720">
    <property type="entry name" value="NAD(P)-binding Rossmann-like Domain"/>
    <property type="match status" value="1"/>
</dbReference>
<dbReference type="InterPro" id="IPR011032">
    <property type="entry name" value="GroES-like_sf"/>
</dbReference>
<dbReference type="PANTHER" id="PTHR45348:SF2">
    <property type="entry name" value="ZINC-TYPE ALCOHOL DEHYDROGENASE-LIKE PROTEIN C2E1P3.01"/>
    <property type="match status" value="1"/>
</dbReference>
<dbReference type="SMART" id="SM00829">
    <property type="entry name" value="PKS_ER"/>
    <property type="match status" value="1"/>
</dbReference>
<dbReference type="InterPro" id="IPR013154">
    <property type="entry name" value="ADH-like_N"/>
</dbReference>
<reference evidence="4 5" key="1">
    <citation type="submission" date="2017-10" db="EMBL/GenBank/DDBJ databases">
        <title>Comparative genomics in systemic dimorphic fungi from Ajellomycetaceae.</title>
        <authorList>
            <person name="Munoz J.F."/>
            <person name="Mcewen J.G."/>
            <person name="Clay O.K."/>
            <person name="Cuomo C.A."/>
        </authorList>
    </citation>
    <scope>NUCLEOTIDE SEQUENCE [LARGE SCALE GENOMIC DNA]</scope>
    <source>
        <strain evidence="4 5">UAMH130</strain>
    </source>
</reference>